<evidence type="ECO:0000256" key="3">
    <source>
        <dbReference type="ARBA" id="ARBA00022692"/>
    </source>
</evidence>
<keyword evidence="2" id="KW-1003">Cell membrane</keyword>
<feature type="transmembrane region" description="Helical" evidence="11">
    <location>
        <begin position="173"/>
        <end position="193"/>
    </location>
</feature>
<dbReference type="AlphaFoldDB" id="A0A1W0WNQ7"/>
<keyword evidence="14" id="KW-1185">Reference proteome</keyword>
<comment type="caution">
    <text evidence="13">The sequence shown here is derived from an EMBL/GenBank/DDBJ whole genome shotgun (WGS) entry which is preliminary data.</text>
</comment>
<evidence type="ECO:0000313" key="13">
    <source>
        <dbReference type="EMBL" id="OQV16753.1"/>
    </source>
</evidence>
<feature type="transmembrane region" description="Helical" evidence="11">
    <location>
        <begin position="127"/>
        <end position="152"/>
    </location>
</feature>
<evidence type="ECO:0000256" key="2">
    <source>
        <dbReference type="ARBA" id="ARBA00022475"/>
    </source>
</evidence>
<dbReference type="PROSITE" id="PS00237">
    <property type="entry name" value="G_PROTEIN_RECEP_F1_1"/>
    <property type="match status" value="1"/>
</dbReference>
<gene>
    <name evidence="13" type="ORF">BV898_09111</name>
</gene>
<dbReference type="PANTHER" id="PTHR24228">
    <property type="entry name" value="B2 BRADYKININ RECEPTOR/ANGIOTENSIN II RECEPTOR"/>
    <property type="match status" value="1"/>
</dbReference>
<keyword evidence="3 9" id="KW-0812">Transmembrane</keyword>
<comment type="subcellular location">
    <subcellularLocation>
        <location evidence="1">Cell membrane</location>
        <topology evidence="1">Multi-pass membrane protein</topology>
    </subcellularLocation>
</comment>
<keyword evidence="4 11" id="KW-1133">Transmembrane helix</keyword>
<evidence type="ECO:0000256" key="4">
    <source>
        <dbReference type="ARBA" id="ARBA00022989"/>
    </source>
</evidence>
<evidence type="ECO:0000256" key="6">
    <source>
        <dbReference type="ARBA" id="ARBA00023136"/>
    </source>
</evidence>
<dbReference type="EMBL" id="MTYJ01000070">
    <property type="protein sequence ID" value="OQV16753.1"/>
    <property type="molecule type" value="Genomic_DNA"/>
</dbReference>
<dbReference type="GO" id="GO:0004930">
    <property type="term" value="F:G protein-coupled receptor activity"/>
    <property type="evidence" value="ECO:0007669"/>
    <property type="project" value="UniProtKB-KW"/>
</dbReference>
<evidence type="ECO:0000256" key="8">
    <source>
        <dbReference type="ARBA" id="ARBA00023224"/>
    </source>
</evidence>
<feature type="transmembrane region" description="Helical" evidence="11">
    <location>
        <begin position="53"/>
        <end position="75"/>
    </location>
</feature>
<dbReference type="CDD" id="cd00637">
    <property type="entry name" value="7tm_classA_rhodopsin-like"/>
    <property type="match status" value="1"/>
</dbReference>
<protein>
    <submittedName>
        <fullName evidence="13">Melatonin receptor type 1B-B</fullName>
    </submittedName>
</protein>
<evidence type="ECO:0000256" key="9">
    <source>
        <dbReference type="RuleBase" id="RU000688"/>
    </source>
</evidence>
<keyword evidence="7 9" id="KW-0675">Receptor</keyword>
<reference evidence="14" key="1">
    <citation type="submission" date="2017-01" db="EMBL/GenBank/DDBJ databases">
        <title>Comparative genomics of anhydrobiosis in the tardigrade Hypsibius dujardini.</title>
        <authorList>
            <person name="Yoshida Y."/>
            <person name="Koutsovoulos G."/>
            <person name="Laetsch D."/>
            <person name="Stevens L."/>
            <person name="Kumar S."/>
            <person name="Horikawa D."/>
            <person name="Ishino K."/>
            <person name="Komine S."/>
            <person name="Tomita M."/>
            <person name="Blaxter M."/>
            <person name="Arakawa K."/>
        </authorList>
    </citation>
    <scope>NUCLEOTIDE SEQUENCE [LARGE SCALE GENOMIC DNA]</scope>
    <source>
        <strain evidence="14">Z151</strain>
    </source>
</reference>
<feature type="transmembrane region" description="Helical" evidence="11">
    <location>
        <begin position="282"/>
        <end position="307"/>
    </location>
</feature>
<keyword evidence="5 9" id="KW-0297">G-protein coupled receptor</keyword>
<organism evidence="13 14">
    <name type="scientific">Hypsibius exemplaris</name>
    <name type="common">Freshwater tardigrade</name>
    <dbReference type="NCBI Taxonomy" id="2072580"/>
    <lineage>
        <taxon>Eukaryota</taxon>
        <taxon>Metazoa</taxon>
        <taxon>Ecdysozoa</taxon>
        <taxon>Tardigrada</taxon>
        <taxon>Eutardigrada</taxon>
        <taxon>Parachela</taxon>
        <taxon>Hypsibioidea</taxon>
        <taxon>Hypsibiidae</taxon>
        <taxon>Hypsibius</taxon>
    </lineage>
</organism>
<dbReference type="InterPro" id="IPR000276">
    <property type="entry name" value="GPCR_Rhodpsn"/>
</dbReference>
<evidence type="ECO:0000256" key="1">
    <source>
        <dbReference type="ARBA" id="ARBA00004651"/>
    </source>
</evidence>
<feature type="compositionally biased region" description="Basic and acidic residues" evidence="10">
    <location>
        <begin position="386"/>
        <end position="398"/>
    </location>
</feature>
<keyword evidence="6 11" id="KW-0472">Membrane</keyword>
<dbReference type="GO" id="GO:0005886">
    <property type="term" value="C:plasma membrane"/>
    <property type="evidence" value="ECO:0007669"/>
    <property type="project" value="UniProtKB-SubCell"/>
</dbReference>
<dbReference type="InterPro" id="IPR017452">
    <property type="entry name" value="GPCR_Rhodpsn_7TM"/>
</dbReference>
<evidence type="ECO:0000313" key="14">
    <source>
        <dbReference type="Proteomes" id="UP000192578"/>
    </source>
</evidence>
<comment type="similarity">
    <text evidence="9">Belongs to the G-protein coupled receptor 1 family.</text>
</comment>
<evidence type="ECO:0000259" key="12">
    <source>
        <dbReference type="PROSITE" id="PS50262"/>
    </source>
</evidence>
<dbReference type="PANTHER" id="PTHR24228:SF75">
    <property type="entry name" value="G-PROTEIN COUPLED RECEPTORS FAMILY 1 PROFILE DOMAIN-CONTAINING PROTEIN"/>
    <property type="match status" value="1"/>
</dbReference>
<dbReference type="Gene3D" id="1.20.1070.10">
    <property type="entry name" value="Rhodopsin 7-helix transmembrane proteins"/>
    <property type="match status" value="1"/>
</dbReference>
<dbReference type="Proteomes" id="UP000192578">
    <property type="component" value="Unassembled WGS sequence"/>
</dbReference>
<keyword evidence="8 9" id="KW-0807">Transducer</keyword>
<feature type="region of interest" description="Disordered" evidence="10">
    <location>
        <begin position="370"/>
        <end position="398"/>
    </location>
</feature>
<proteinExistence type="inferred from homology"/>
<dbReference type="OrthoDB" id="10044919at2759"/>
<accession>A0A1W0WNQ7</accession>
<evidence type="ECO:0000256" key="10">
    <source>
        <dbReference type="SAM" id="MobiDB-lite"/>
    </source>
</evidence>
<feature type="transmembrane region" description="Helical" evidence="11">
    <location>
        <begin position="213"/>
        <end position="241"/>
    </location>
</feature>
<dbReference type="SUPFAM" id="SSF81321">
    <property type="entry name" value="Family A G protein-coupled receptor-like"/>
    <property type="match status" value="1"/>
</dbReference>
<dbReference type="Pfam" id="PF00001">
    <property type="entry name" value="7tm_1"/>
    <property type="match status" value="1"/>
</dbReference>
<evidence type="ECO:0000256" key="7">
    <source>
        <dbReference type="ARBA" id="ARBA00023170"/>
    </source>
</evidence>
<evidence type="ECO:0000256" key="11">
    <source>
        <dbReference type="SAM" id="Phobius"/>
    </source>
</evidence>
<feature type="transmembrane region" description="Helical" evidence="11">
    <location>
        <begin position="87"/>
        <end position="107"/>
    </location>
</feature>
<dbReference type="PROSITE" id="PS50262">
    <property type="entry name" value="G_PROTEIN_RECEP_F1_2"/>
    <property type="match status" value="1"/>
</dbReference>
<sequence length="398" mass="44034">MRVPPGNISGGMTIQLDGLHHHAYAVIADPVNISLDVTAAEAYPNPLNAHPTLQYFFVTCLALQSVFGTIGNILVMGAVYSVPALRMTGNFFIINLALADILVTSVTQPANILGALRGERWFQERPIFCSVIGTLCATGCISSTWNICMISINRYILICHNDCYHRVYTKRRTLLLCLAVWVLIYSIELPNHVGWGDKRFSVVFFVCTFANHVHSYAVFFIGLGVLVPVGASFLAYLGIYCKVRHSALVQRRANRRSMERTLRAEHRAKRRAFRENVRVAQALFRVFLVFILMWLPVAVVILTVLLAHGNSSINCVVYAASIDHFREGYCKLLGINAPVKGRHVAASLSAEGNAVMDLSLDLPMARMGNGKSGGHLQQPLLDDSAETSRQHNEHSISL</sequence>
<feature type="domain" description="G-protein coupled receptors family 1 profile" evidence="12">
    <location>
        <begin position="71"/>
        <end position="302"/>
    </location>
</feature>
<name>A0A1W0WNQ7_HYPEX</name>
<dbReference type="SMART" id="SM01381">
    <property type="entry name" value="7TM_GPCR_Srsx"/>
    <property type="match status" value="1"/>
</dbReference>
<evidence type="ECO:0000256" key="5">
    <source>
        <dbReference type="ARBA" id="ARBA00023040"/>
    </source>
</evidence>
<dbReference type="PRINTS" id="PR00237">
    <property type="entry name" value="GPCRRHODOPSN"/>
</dbReference>